<feature type="domain" description="Solute-binding protein family 5" evidence="1">
    <location>
        <begin position="1"/>
        <end position="75"/>
    </location>
</feature>
<dbReference type="Proteomes" id="UP001287282">
    <property type="component" value="Unassembled WGS sequence"/>
</dbReference>
<keyword evidence="3" id="KW-1185">Reference proteome</keyword>
<accession>A0ABU3XK13</accession>
<dbReference type="InterPro" id="IPR000914">
    <property type="entry name" value="SBP_5_dom"/>
</dbReference>
<gene>
    <name evidence="2" type="ORF">RYX56_25115</name>
</gene>
<feature type="non-terminal residue" evidence="2">
    <location>
        <position position="1"/>
    </location>
</feature>
<reference evidence="2 3" key="1">
    <citation type="submission" date="2023-10" db="EMBL/GenBank/DDBJ databases">
        <title>Screening of Alkalihalobacillus lindianensis BZ-TG-R113 and Its Alleviation of Salt Stress on Rapeseed Growth.</title>
        <authorList>
            <person name="Zhao B."/>
            <person name="Guo T."/>
        </authorList>
    </citation>
    <scope>NUCLEOTIDE SEQUENCE [LARGE SCALE GENOMIC DNA]</scope>
    <source>
        <strain evidence="2 3">BZ-TG-R113</strain>
    </source>
</reference>
<dbReference type="Pfam" id="PF00496">
    <property type="entry name" value="SBP_bac_5"/>
    <property type="match status" value="1"/>
</dbReference>
<dbReference type="SUPFAM" id="SSF53850">
    <property type="entry name" value="Periplasmic binding protein-like II"/>
    <property type="match status" value="1"/>
</dbReference>
<evidence type="ECO:0000313" key="3">
    <source>
        <dbReference type="Proteomes" id="UP001287282"/>
    </source>
</evidence>
<dbReference type="PANTHER" id="PTHR30290">
    <property type="entry name" value="PERIPLASMIC BINDING COMPONENT OF ABC TRANSPORTER"/>
    <property type="match status" value="1"/>
</dbReference>
<dbReference type="InterPro" id="IPR039424">
    <property type="entry name" value="SBP_5"/>
</dbReference>
<evidence type="ECO:0000259" key="1">
    <source>
        <dbReference type="Pfam" id="PF00496"/>
    </source>
</evidence>
<dbReference type="EMBL" id="JAWJBA010000996">
    <property type="protein sequence ID" value="MDV2687633.1"/>
    <property type="molecule type" value="Genomic_DNA"/>
</dbReference>
<proteinExistence type="predicted"/>
<organism evidence="2 3">
    <name type="scientific">Alkalihalophilus lindianensis</name>
    <dbReference type="NCBI Taxonomy" id="1630542"/>
    <lineage>
        <taxon>Bacteria</taxon>
        <taxon>Bacillati</taxon>
        <taxon>Bacillota</taxon>
        <taxon>Bacilli</taxon>
        <taxon>Bacillales</taxon>
        <taxon>Bacillaceae</taxon>
        <taxon>Alkalihalophilus</taxon>
    </lineage>
</organism>
<dbReference type="Gene3D" id="3.40.190.10">
    <property type="entry name" value="Periplasmic binding protein-like II"/>
    <property type="match status" value="1"/>
</dbReference>
<evidence type="ECO:0000313" key="2">
    <source>
        <dbReference type="EMBL" id="MDV2687633.1"/>
    </source>
</evidence>
<comment type="caution">
    <text evidence="2">The sequence shown here is derived from an EMBL/GenBank/DDBJ whole genome shotgun (WGS) entry which is preliminary data.</text>
</comment>
<sequence length="79" mass="8864">GSGPYKFVKWDRDDRVVLEGYKDYFAGEPKWRKVIVRAIPESSTRVGELLTGGVDIATDIPPNEWDRVNGEKNVSLVNG</sequence>
<dbReference type="RefSeq" id="WP_317124482.1">
    <property type="nucleotide sequence ID" value="NZ_JAWJBA010000996.1"/>
</dbReference>
<protein>
    <submittedName>
        <fullName evidence="2">ABC transporter substrate-binding protein</fullName>
    </submittedName>
</protein>
<feature type="non-terminal residue" evidence="2">
    <location>
        <position position="79"/>
    </location>
</feature>
<name>A0ABU3XK13_9BACI</name>
<dbReference type="PANTHER" id="PTHR30290:SF34">
    <property type="entry name" value="ABC TRANSPORTER, PERIPLASMIC OLIGO-PEPTIDE BINDING PROTEIN, PUTATIVE-RELATED"/>
    <property type="match status" value="1"/>
</dbReference>